<dbReference type="SUPFAM" id="SSF54637">
    <property type="entry name" value="Thioesterase/thiol ester dehydrase-isomerase"/>
    <property type="match status" value="1"/>
</dbReference>
<reference evidence="5" key="1">
    <citation type="journal article" date="2019" name="Int. J. Syst. Evol. Microbiol.">
        <title>The Global Catalogue of Microorganisms (GCM) 10K type strain sequencing project: providing services to taxonomists for standard genome sequencing and annotation.</title>
        <authorList>
            <consortium name="The Broad Institute Genomics Platform"/>
            <consortium name="The Broad Institute Genome Sequencing Center for Infectious Disease"/>
            <person name="Wu L."/>
            <person name="Ma J."/>
        </authorList>
    </citation>
    <scope>NUCLEOTIDE SEQUENCE [LARGE SCALE GENOMIC DNA]</scope>
    <source>
        <strain evidence="5">KCTC 3913</strain>
    </source>
</reference>
<evidence type="ECO:0000313" key="5">
    <source>
        <dbReference type="Proteomes" id="UP001597506"/>
    </source>
</evidence>
<dbReference type="PANTHER" id="PTHR21660:SF1">
    <property type="entry name" value="ACYL-COENZYME A THIOESTERASE 13"/>
    <property type="match status" value="1"/>
</dbReference>
<dbReference type="PANTHER" id="PTHR21660">
    <property type="entry name" value="THIOESTERASE SUPERFAMILY MEMBER-RELATED"/>
    <property type="match status" value="1"/>
</dbReference>
<evidence type="ECO:0000256" key="2">
    <source>
        <dbReference type="ARBA" id="ARBA00022801"/>
    </source>
</evidence>
<dbReference type="InterPro" id="IPR029069">
    <property type="entry name" value="HotDog_dom_sf"/>
</dbReference>
<dbReference type="InterPro" id="IPR003736">
    <property type="entry name" value="PAAI_dom"/>
</dbReference>
<feature type="domain" description="Thioesterase" evidence="3">
    <location>
        <begin position="47"/>
        <end position="119"/>
    </location>
</feature>
<evidence type="ECO:0000256" key="1">
    <source>
        <dbReference type="ARBA" id="ARBA00008324"/>
    </source>
</evidence>
<dbReference type="Pfam" id="PF03061">
    <property type="entry name" value="4HBT"/>
    <property type="match status" value="1"/>
</dbReference>
<protein>
    <submittedName>
        <fullName evidence="4">PaaI family thioesterase</fullName>
        <ecNumber evidence="4">3.1.2.-</ecNumber>
    </submittedName>
</protein>
<dbReference type="Proteomes" id="UP001597506">
    <property type="component" value="Unassembled WGS sequence"/>
</dbReference>
<dbReference type="InterPro" id="IPR006683">
    <property type="entry name" value="Thioestr_dom"/>
</dbReference>
<proteinExistence type="inferred from homology"/>
<dbReference type="EC" id="3.1.2.-" evidence="4"/>
<dbReference type="CDD" id="cd03443">
    <property type="entry name" value="PaaI_thioesterase"/>
    <property type="match status" value="1"/>
</dbReference>
<dbReference type="RefSeq" id="WP_377936922.1">
    <property type="nucleotide sequence ID" value="NZ_JBHUMF010000031.1"/>
</dbReference>
<name>A0ABW5RV50_9BACI</name>
<keyword evidence="2 4" id="KW-0378">Hydrolase</keyword>
<dbReference type="NCBIfam" id="TIGR00369">
    <property type="entry name" value="unchar_dom_1"/>
    <property type="match status" value="1"/>
</dbReference>
<comment type="caution">
    <text evidence="4">The sequence shown here is derived from an EMBL/GenBank/DDBJ whole genome shotgun (WGS) entry which is preliminary data.</text>
</comment>
<comment type="similarity">
    <text evidence="1">Belongs to the thioesterase PaaI family.</text>
</comment>
<keyword evidence="5" id="KW-1185">Reference proteome</keyword>
<dbReference type="GO" id="GO:0016787">
    <property type="term" value="F:hydrolase activity"/>
    <property type="evidence" value="ECO:0007669"/>
    <property type="project" value="UniProtKB-KW"/>
</dbReference>
<sequence>MDINSEKKLIDNSRFSQLLDVKTIQYEKGEVVLQLTVDEHHKNAIQTVHGGVLATLIDNVIGATITSITNLPSTTINLNIQYLKPAQAGILTVKANILHLGYRIITGEGIVTDQENNTIAKGAGTFKLLRPKKESSLNSNLNQSIQ</sequence>
<dbReference type="Gene3D" id="3.10.129.10">
    <property type="entry name" value="Hotdog Thioesterase"/>
    <property type="match status" value="1"/>
</dbReference>
<dbReference type="EMBL" id="JBHUMF010000031">
    <property type="protein sequence ID" value="MFD2682221.1"/>
    <property type="molecule type" value="Genomic_DNA"/>
</dbReference>
<dbReference type="InterPro" id="IPR039298">
    <property type="entry name" value="ACOT13"/>
</dbReference>
<evidence type="ECO:0000259" key="3">
    <source>
        <dbReference type="Pfam" id="PF03061"/>
    </source>
</evidence>
<organism evidence="4 5">
    <name type="scientific">Bacillus seohaeanensis</name>
    <dbReference type="NCBI Taxonomy" id="284580"/>
    <lineage>
        <taxon>Bacteria</taxon>
        <taxon>Bacillati</taxon>
        <taxon>Bacillota</taxon>
        <taxon>Bacilli</taxon>
        <taxon>Bacillales</taxon>
        <taxon>Bacillaceae</taxon>
        <taxon>Bacillus</taxon>
    </lineage>
</organism>
<evidence type="ECO:0000313" key="4">
    <source>
        <dbReference type="EMBL" id="MFD2682221.1"/>
    </source>
</evidence>
<gene>
    <name evidence="4" type="ORF">ACFSUL_15890</name>
</gene>
<accession>A0ABW5RV50</accession>